<dbReference type="EMBL" id="CAFBQW010000088">
    <property type="protein sequence ID" value="CAB5066246.1"/>
    <property type="molecule type" value="Genomic_DNA"/>
</dbReference>
<dbReference type="Pfam" id="PF14248">
    <property type="entry name" value="DUF4345"/>
    <property type="match status" value="1"/>
</dbReference>
<organism evidence="2">
    <name type="scientific">freshwater metagenome</name>
    <dbReference type="NCBI Taxonomy" id="449393"/>
    <lineage>
        <taxon>unclassified sequences</taxon>
        <taxon>metagenomes</taxon>
        <taxon>ecological metagenomes</taxon>
    </lineage>
</organism>
<keyword evidence="1" id="KW-0472">Membrane</keyword>
<sequence length="140" mass="14141">MGLTYVYHLGGSARPGNERRRSRVSIAMSVPAVLGATASIVAGLLGLIWPKRVSRVIGLELPGPLGVSEFRATYGGLFIGAGCAVLVIGSADAALVLGAAWLGAFAARVASVAVDRNASKENIAGCAIELGVGALLVLGR</sequence>
<name>A0A6J6R043_9ZZZZ</name>
<dbReference type="EMBL" id="CAFAAQ010000074">
    <property type="protein sequence ID" value="CAB4807911.1"/>
    <property type="molecule type" value="Genomic_DNA"/>
</dbReference>
<protein>
    <submittedName>
        <fullName evidence="2">Unannotated protein</fullName>
    </submittedName>
</protein>
<dbReference type="InterPro" id="IPR025597">
    <property type="entry name" value="DUF4345"/>
</dbReference>
<accession>A0A6J6R043</accession>
<gene>
    <name evidence="2" type="ORF">UFOPK2582_01634</name>
    <name evidence="3" type="ORF">UFOPK3046_00953</name>
    <name evidence="4" type="ORF">UFOPK3914_00531</name>
    <name evidence="5" type="ORF">UFOPK4173_00853</name>
    <name evidence="6" type="ORF">UFOPK4354_00915</name>
</gene>
<keyword evidence="1" id="KW-1133">Transmembrane helix</keyword>
<evidence type="ECO:0000256" key="1">
    <source>
        <dbReference type="SAM" id="Phobius"/>
    </source>
</evidence>
<evidence type="ECO:0000313" key="6">
    <source>
        <dbReference type="EMBL" id="CAB5066246.1"/>
    </source>
</evidence>
<dbReference type="EMBL" id="CAEZXS010000263">
    <property type="protein sequence ID" value="CAB4715233.1"/>
    <property type="molecule type" value="Genomic_DNA"/>
</dbReference>
<reference evidence="2" key="1">
    <citation type="submission" date="2020-05" db="EMBL/GenBank/DDBJ databases">
        <authorList>
            <person name="Chiriac C."/>
            <person name="Salcher M."/>
            <person name="Ghai R."/>
            <person name="Kavagutti S V."/>
        </authorList>
    </citation>
    <scope>NUCLEOTIDE SEQUENCE</scope>
</reference>
<evidence type="ECO:0000313" key="3">
    <source>
        <dbReference type="EMBL" id="CAB4807911.1"/>
    </source>
</evidence>
<evidence type="ECO:0000313" key="2">
    <source>
        <dbReference type="EMBL" id="CAB4715233.1"/>
    </source>
</evidence>
<keyword evidence="1" id="KW-0812">Transmembrane</keyword>
<dbReference type="AlphaFoldDB" id="A0A6J6R043"/>
<dbReference type="EMBL" id="CAFBOG010000033">
    <property type="protein sequence ID" value="CAB4972580.1"/>
    <property type="molecule type" value="Genomic_DNA"/>
</dbReference>
<dbReference type="EMBL" id="CAFBPW010000081">
    <property type="protein sequence ID" value="CAB5033193.1"/>
    <property type="molecule type" value="Genomic_DNA"/>
</dbReference>
<evidence type="ECO:0000313" key="4">
    <source>
        <dbReference type="EMBL" id="CAB4972580.1"/>
    </source>
</evidence>
<evidence type="ECO:0000313" key="5">
    <source>
        <dbReference type="EMBL" id="CAB5033193.1"/>
    </source>
</evidence>
<proteinExistence type="predicted"/>
<feature type="transmembrane region" description="Helical" evidence="1">
    <location>
        <begin position="70"/>
        <end position="88"/>
    </location>
</feature>
<feature type="transmembrane region" description="Helical" evidence="1">
    <location>
        <begin position="26"/>
        <end position="49"/>
    </location>
</feature>